<proteinExistence type="predicted"/>
<reference evidence="2" key="3">
    <citation type="submission" date="2015-06" db="UniProtKB">
        <authorList>
            <consortium name="EnsemblMetazoa"/>
        </authorList>
    </citation>
    <scope>IDENTIFICATION</scope>
</reference>
<name>T1ES57_HELRO</name>
<evidence type="ECO:0000313" key="1">
    <source>
        <dbReference type="EMBL" id="ESN98596.1"/>
    </source>
</evidence>
<dbReference type="KEGG" id="hro:HELRODRAFT_162029"/>
<sequence length="171" mass="20600">MNRKQNNLEINKLKVDDKIIEDPEEISILFNEYFINVTEKLIFKNLHPHCHTSEYYLEMKILNIKNLFIYHVATFIFRFLPRIKVLCMSLKHTGPGVWETIPQEIKDCNTLHLFKNKLKNFLITKTRQQTATQLFTKEDKNHANENEKWIEESEENEVEEYQMNKILEIRS</sequence>
<dbReference type="RefSeq" id="XP_009022605.1">
    <property type="nucleotide sequence ID" value="XM_009024357.1"/>
</dbReference>
<accession>T1ES57</accession>
<organism evidence="2 3">
    <name type="scientific">Helobdella robusta</name>
    <name type="common">Californian leech</name>
    <dbReference type="NCBI Taxonomy" id="6412"/>
    <lineage>
        <taxon>Eukaryota</taxon>
        <taxon>Metazoa</taxon>
        <taxon>Spiralia</taxon>
        <taxon>Lophotrochozoa</taxon>
        <taxon>Annelida</taxon>
        <taxon>Clitellata</taxon>
        <taxon>Hirudinea</taxon>
        <taxon>Rhynchobdellida</taxon>
        <taxon>Glossiphoniidae</taxon>
        <taxon>Helobdella</taxon>
    </lineage>
</organism>
<evidence type="ECO:0000313" key="2">
    <source>
        <dbReference type="EnsemblMetazoa" id="HelroP162029"/>
    </source>
</evidence>
<dbReference type="CTD" id="20199407"/>
<dbReference type="GeneID" id="20199407"/>
<dbReference type="AlphaFoldDB" id="T1ES57"/>
<protein>
    <submittedName>
        <fullName evidence="1 2">Uncharacterized protein</fullName>
    </submittedName>
</protein>
<reference evidence="1 3" key="2">
    <citation type="journal article" date="2013" name="Nature">
        <title>Insights into bilaterian evolution from three spiralian genomes.</title>
        <authorList>
            <person name="Simakov O."/>
            <person name="Marletaz F."/>
            <person name="Cho S.J."/>
            <person name="Edsinger-Gonzales E."/>
            <person name="Havlak P."/>
            <person name="Hellsten U."/>
            <person name="Kuo D.H."/>
            <person name="Larsson T."/>
            <person name="Lv J."/>
            <person name="Arendt D."/>
            <person name="Savage R."/>
            <person name="Osoegawa K."/>
            <person name="de Jong P."/>
            <person name="Grimwood J."/>
            <person name="Chapman J.A."/>
            <person name="Shapiro H."/>
            <person name="Aerts A."/>
            <person name="Otillar R.P."/>
            <person name="Terry A.Y."/>
            <person name="Boore J.L."/>
            <person name="Grigoriev I.V."/>
            <person name="Lindberg D.R."/>
            <person name="Seaver E.C."/>
            <person name="Weisblat D.A."/>
            <person name="Putnam N.H."/>
            <person name="Rokhsar D.S."/>
        </authorList>
    </citation>
    <scope>NUCLEOTIDE SEQUENCE</scope>
</reference>
<keyword evidence="3" id="KW-1185">Reference proteome</keyword>
<dbReference type="Proteomes" id="UP000015101">
    <property type="component" value="Unassembled WGS sequence"/>
</dbReference>
<dbReference type="HOGENOM" id="CLU_1564571_0_0_1"/>
<dbReference type="EMBL" id="KB097143">
    <property type="protein sequence ID" value="ESN98596.1"/>
    <property type="molecule type" value="Genomic_DNA"/>
</dbReference>
<evidence type="ECO:0000313" key="3">
    <source>
        <dbReference type="Proteomes" id="UP000015101"/>
    </source>
</evidence>
<dbReference type="EMBL" id="AMQM01001007">
    <property type="status" value="NOT_ANNOTATED_CDS"/>
    <property type="molecule type" value="Genomic_DNA"/>
</dbReference>
<dbReference type="EnsemblMetazoa" id="HelroT162029">
    <property type="protein sequence ID" value="HelroP162029"/>
    <property type="gene ID" value="HelroG162029"/>
</dbReference>
<reference evidence="3" key="1">
    <citation type="submission" date="2012-12" db="EMBL/GenBank/DDBJ databases">
        <authorList>
            <person name="Hellsten U."/>
            <person name="Grimwood J."/>
            <person name="Chapman J.A."/>
            <person name="Shapiro H."/>
            <person name="Aerts A."/>
            <person name="Otillar R.P."/>
            <person name="Terry A.Y."/>
            <person name="Boore J.L."/>
            <person name="Simakov O."/>
            <person name="Marletaz F."/>
            <person name="Cho S.-J."/>
            <person name="Edsinger-Gonzales E."/>
            <person name="Havlak P."/>
            <person name="Kuo D.-H."/>
            <person name="Larsson T."/>
            <person name="Lv J."/>
            <person name="Arendt D."/>
            <person name="Savage R."/>
            <person name="Osoegawa K."/>
            <person name="de Jong P."/>
            <person name="Lindberg D.R."/>
            <person name="Seaver E.C."/>
            <person name="Weisblat D.A."/>
            <person name="Putnam N.H."/>
            <person name="Grigoriev I.V."/>
            <person name="Rokhsar D.S."/>
        </authorList>
    </citation>
    <scope>NUCLEOTIDE SEQUENCE</scope>
</reference>
<dbReference type="EMBL" id="AMQM01001008">
    <property type="status" value="NOT_ANNOTATED_CDS"/>
    <property type="molecule type" value="Genomic_DNA"/>
</dbReference>
<dbReference type="InParanoid" id="T1ES57"/>
<gene>
    <name evidence="2" type="primary">20199407</name>
    <name evidence="1" type="ORF">HELRODRAFT_162029</name>
</gene>